<keyword evidence="3" id="KW-1185">Reference proteome</keyword>
<evidence type="ECO:0000313" key="3">
    <source>
        <dbReference type="Proteomes" id="UP001602013"/>
    </source>
</evidence>
<dbReference type="Proteomes" id="UP001602013">
    <property type="component" value="Unassembled WGS sequence"/>
</dbReference>
<organism evidence="2 3">
    <name type="scientific">Microtetraspora malaysiensis</name>
    <dbReference type="NCBI Taxonomy" id="161358"/>
    <lineage>
        <taxon>Bacteria</taxon>
        <taxon>Bacillati</taxon>
        <taxon>Actinomycetota</taxon>
        <taxon>Actinomycetes</taxon>
        <taxon>Streptosporangiales</taxon>
        <taxon>Streptosporangiaceae</taxon>
        <taxon>Microtetraspora</taxon>
    </lineage>
</organism>
<sequence>MNVTRFAVAALGLTVAGVVWTGSTGGGVALAESHASSAGHNVSAQLHSHRSGGVLHGKGMKRGKGKGHHHRGKKHGKGQTVVTPGTAGH</sequence>
<feature type="compositionally biased region" description="Polar residues" evidence="1">
    <location>
        <begin position="34"/>
        <end position="46"/>
    </location>
</feature>
<protein>
    <submittedName>
        <fullName evidence="2">Uncharacterized protein</fullName>
    </submittedName>
</protein>
<evidence type="ECO:0000256" key="1">
    <source>
        <dbReference type="SAM" id="MobiDB-lite"/>
    </source>
</evidence>
<accession>A0ABW6SZF8</accession>
<feature type="compositionally biased region" description="Basic residues" evidence="1">
    <location>
        <begin position="58"/>
        <end position="77"/>
    </location>
</feature>
<name>A0ABW6SZF8_9ACTN</name>
<reference evidence="2 3" key="1">
    <citation type="submission" date="2024-10" db="EMBL/GenBank/DDBJ databases">
        <title>The Natural Products Discovery Center: Release of the First 8490 Sequenced Strains for Exploring Actinobacteria Biosynthetic Diversity.</title>
        <authorList>
            <person name="Kalkreuter E."/>
            <person name="Kautsar S.A."/>
            <person name="Yang D."/>
            <person name="Bader C.D."/>
            <person name="Teijaro C.N."/>
            <person name="Fluegel L."/>
            <person name="Davis C.M."/>
            <person name="Simpson J.R."/>
            <person name="Lauterbach L."/>
            <person name="Steele A.D."/>
            <person name="Gui C."/>
            <person name="Meng S."/>
            <person name="Li G."/>
            <person name="Viehrig K."/>
            <person name="Ye F."/>
            <person name="Su P."/>
            <person name="Kiefer A.F."/>
            <person name="Nichols A."/>
            <person name="Cepeda A.J."/>
            <person name="Yan W."/>
            <person name="Fan B."/>
            <person name="Jiang Y."/>
            <person name="Adhikari A."/>
            <person name="Zheng C.-J."/>
            <person name="Schuster L."/>
            <person name="Cowan T.M."/>
            <person name="Smanski M.J."/>
            <person name="Chevrette M.G."/>
            <person name="De Carvalho L.P.S."/>
            <person name="Shen B."/>
        </authorList>
    </citation>
    <scope>NUCLEOTIDE SEQUENCE [LARGE SCALE GENOMIC DNA]</scope>
    <source>
        <strain evidence="2 3">NPDC002173</strain>
    </source>
</reference>
<comment type="caution">
    <text evidence="2">The sequence shown here is derived from an EMBL/GenBank/DDBJ whole genome shotgun (WGS) entry which is preliminary data.</text>
</comment>
<feature type="region of interest" description="Disordered" evidence="1">
    <location>
        <begin position="33"/>
        <end position="89"/>
    </location>
</feature>
<dbReference type="EMBL" id="JBIASD010000023">
    <property type="protein sequence ID" value="MFF3669653.1"/>
    <property type="molecule type" value="Genomic_DNA"/>
</dbReference>
<dbReference type="RefSeq" id="WP_387415918.1">
    <property type="nucleotide sequence ID" value="NZ_CP191998.1"/>
</dbReference>
<proteinExistence type="predicted"/>
<gene>
    <name evidence="2" type="ORF">ACFYXI_29100</name>
</gene>
<evidence type="ECO:0000313" key="2">
    <source>
        <dbReference type="EMBL" id="MFF3669653.1"/>
    </source>
</evidence>